<reference evidence="3" key="1">
    <citation type="submission" date="2013-03" db="EMBL/GenBank/DDBJ databases">
        <title>The Genome Sequence of Anopheles minimus MINIMUS1.</title>
        <authorList>
            <consortium name="The Broad Institute Genomics Platform"/>
            <person name="Neafsey D.E."/>
            <person name="Walton C."/>
            <person name="Walker B."/>
            <person name="Young S.K."/>
            <person name="Zeng Q."/>
            <person name="Gargeya S."/>
            <person name="Fitzgerald M."/>
            <person name="Haas B."/>
            <person name="Abouelleil A."/>
            <person name="Allen A.W."/>
            <person name="Alvarado L."/>
            <person name="Arachchi H.M."/>
            <person name="Berlin A.M."/>
            <person name="Chapman S.B."/>
            <person name="Gainer-Dewar J."/>
            <person name="Goldberg J."/>
            <person name="Griggs A."/>
            <person name="Gujja S."/>
            <person name="Hansen M."/>
            <person name="Howarth C."/>
            <person name="Imamovic A."/>
            <person name="Ireland A."/>
            <person name="Larimer J."/>
            <person name="McCowan C."/>
            <person name="Murphy C."/>
            <person name="Pearson M."/>
            <person name="Poon T.W."/>
            <person name="Priest M."/>
            <person name="Roberts A."/>
            <person name="Saif S."/>
            <person name="Shea T."/>
            <person name="Sisk P."/>
            <person name="Sykes S."/>
            <person name="Wortman J."/>
            <person name="Nusbaum C."/>
            <person name="Birren B."/>
        </authorList>
    </citation>
    <scope>NUCLEOTIDE SEQUENCE [LARGE SCALE GENOMIC DNA]</scope>
    <source>
        <strain evidence="3">MINIMUS1</strain>
    </source>
</reference>
<feature type="transmembrane region" description="Helical" evidence="1">
    <location>
        <begin position="12"/>
        <end position="37"/>
    </location>
</feature>
<evidence type="ECO:0000313" key="3">
    <source>
        <dbReference type="Proteomes" id="UP000075920"/>
    </source>
</evidence>
<name>A0A182WP13_9DIPT</name>
<proteinExistence type="predicted"/>
<dbReference type="Proteomes" id="UP000075920">
    <property type="component" value="Unassembled WGS sequence"/>
</dbReference>
<evidence type="ECO:0000313" key="2">
    <source>
        <dbReference type="EnsemblMetazoa" id="AMIN014429-PA"/>
    </source>
</evidence>
<keyword evidence="1" id="KW-0812">Transmembrane</keyword>
<protein>
    <submittedName>
        <fullName evidence="2">Uncharacterized protein</fullName>
    </submittedName>
</protein>
<accession>A0A182WP13</accession>
<organism evidence="2 3">
    <name type="scientific">Anopheles minimus</name>
    <dbReference type="NCBI Taxonomy" id="112268"/>
    <lineage>
        <taxon>Eukaryota</taxon>
        <taxon>Metazoa</taxon>
        <taxon>Ecdysozoa</taxon>
        <taxon>Arthropoda</taxon>
        <taxon>Hexapoda</taxon>
        <taxon>Insecta</taxon>
        <taxon>Pterygota</taxon>
        <taxon>Neoptera</taxon>
        <taxon>Endopterygota</taxon>
        <taxon>Diptera</taxon>
        <taxon>Nematocera</taxon>
        <taxon>Culicoidea</taxon>
        <taxon>Culicidae</taxon>
        <taxon>Anophelinae</taxon>
        <taxon>Anopheles</taxon>
    </lineage>
</organism>
<dbReference type="EnsemblMetazoa" id="AMIN014429-RA">
    <property type="protein sequence ID" value="AMIN014429-PA"/>
    <property type="gene ID" value="AMIN014429"/>
</dbReference>
<dbReference type="VEuPathDB" id="VectorBase:AMIN014429"/>
<keyword evidence="1" id="KW-0472">Membrane</keyword>
<dbReference type="AlphaFoldDB" id="A0A182WP13"/>
<keyword evidence="3" id="KW-1185">Reference proteome</keyword>
<reference evidence="2" key="2">
    <citation type="submission" date="2020-05" db="UniProtKB">
        <authorList>
            <consortium name="EnsemblMetazoa"/>
        </authorList>
    </citation>
    <scope>IDENTIFICATION</scope>
    <source>
        <strain evidence="2">MINIMUS1</strain>
    </source>
</reference>
<evidence type="ECO:0000256" key="1">
    <source>
        <dbReference type="SAM" id="Phobius"/>
    </source>
</evidence>
<keyword evidence="1" id="KW-1133">Transmembrane helix</keyword>
<sequence length="99" mass="11126">MLRSRWCSGRSVPDYCSVATAVSLADAPSFFLVWFLLAAAKEAISCCWITDNASFTTDCSRHPNQKNLESGWGFVVSDPNNLRRKFMITNKQGNNVFQQ</sequence>